<dbReference type="EMBL" id="ML992546">
    <property type="protein sequence ID" value="KAF2218420.1"/>
    <property type="molecule type" value="Genomic_DNA"/>
</dbReference>
<name>A0A6A6FZ00_9PEZI</name>
<evidence type="ECO:0000256" key="1">
    <source>
        <dbReference type="SAM" id="Phobius"/>
    </source>
</evidence>
<gene>
    <name evidence="2" type="ORF">BDZ85DRAFT_270372</name>
</gene>
<keyword evidence="1" id="KW-0472">Membrane</keyword>
<reference evidence="3" key="1">
    <citation type="journal article" date="2020" name="Stud. Mycol.">
        <title>101 Dothideomycetes genomes: A test case for predicting lifestyles and emergence of pathogens.</title>
        <authorList>
            <person name="Haridas S."/>
            <person name="Albert R."/>
            <person name="Binder M."/>
            <person name="Bloem J."/>
            <person name="LaButti K."/>
            <person name="Salamov A."/>
            <person name="Andreopoulos B."/>
            <person name="Baker S."/>
            <person name="Barry K."/>
            <person name="Bills G."/>
            <person name="Bluhm B."/>
            <person name="Cannon C."/>
            <person name="Castanera R."/>
            <person name="Culley D."/>
            <person name="Daum C."/>
            <person name="Ezra D."/>
            <person name="Gonzalez J."/>
            <person name="Henrissat B."/>
            <person name="Kuo A."/>
            <person name="Liang C."/>
            <person name="Lipzen A."/>
            <person name="Lutzoni F."/>
            <person name="Magnuson J."/>
            <person name="Mondo S."/>
            <person name="Nolan M."/>
            <person name="Ohm R."/>
            <person name="Pangilinan J."/>
            <person name="Park H.-J."/>
            <person name="Ramirez L."/>
            <person name="Alfaro M."/>
            <person name="Sun H."/>
            <person name="Tritt A."/>
            <person name="Yoshinaga Y."/>
            <person name="Zwiers L.-H."/>
            <person name="Turgeon B."/>
            <person name="Goodwin S."/>
            <person name="Spatafora J."/>
            <person name="Crous P."/>
            <person name="Grigoriev I."/>
        </authorList>
    </citation>
    <scope>NUCLEOTIDE SEQUENCE [LARGE SCALE GENOMIC DNA]</scope>
    <source>
        <strain evidence="3">CECT 20119</strain>
    </source>
</reference>
<keyword evidence="1" id="KW-1133">Transmembrane helix</keyword>
<evidence type="ECO:0000313" key="2">
    <source>
        <dbReference type="EMBL" id="KAF2218420.1"/>
    </source>
</evidence>
<evidence type="ECO:0000313" key="3">
    <source>
        <dbReference type="Proteomes" id="UP000799538"/>
    </source>
</evidence>
<dbReference type="Proteomes" id="UP000799538">
    <property type="component" value="Unassembled WGS sequence"/>
</dbReference>
<keyword evidence="3" id="KW-1185">Reference proteome</keyword>
<sequence>MSNDRIWASKFTNRTTFWNFLGDLVVGYYMVTSGIRLSIVRNNPDSNERTKQTALPLRHLVSISF</sequence>
<accession>A0A6A6FZ00</accession>
<proteinExistence type="predicted"/>
<protein>
    <submittedName>
        <fullName evidence="2">Uncharacterized protein</fullName>
    </submittedName>
</protein>
<keyword evidence="1" id="KW-0812">Transmembrane</keyword>
<feature type="transmembrane region" description="Helical" evidence="1">
    <location>
        <begin position="20"/>
        <end position="39"/>
    </location>
</feature>
<organism evidence="2 3">
    <name type="scientific">Elsinoe ampelina</name>
    <dbReference type="NCBI Taxonomy" id="302913"/>
    <lineage>
        <taxon>Eukaryota</taxon>
        <taxon>Fungi</taxon>
        <taxon>Dikarya</taxon>
        <taxon>Ascomycota</taxon>
        <taxon>Pezizomycotina</taxon>
        <taxon>Dothideomycetes</taxon>
        <taxon>Dothideomycetidae</taxon>
        <taxon>Myriangiales</taxon>
        <taxon>Elsinoaceae</taxon>
        <taxon>Elsinoe</taxon>
    </lineage>
</organism>
<dbReference type="AlphaFoldDB" id="A0A6A6FZ00"/>